<dbReference type="Proteomes" id="UP000239560">
    <property type="component" value="Unassembled WGS sequence"/>
</dbReference>
<reference evidence="1 3" key="1">
    <citation type="submission" date="2015-07" db="EMBL/GenBank/DDBJ databases">
        <authorList>
            <person name="Cajimat M.N.B."/>
            <person name="Milazzo M.L."/>
            <person name="Fulhorst C.F."/>
        </authorList>
    </citation>
    <scope>NUCLEOTIDE SEQUENCE [LARGE SCALE GENOMIC DNA]</scope>
    <source>
        <strain evidence="1">Single colony</strain>
    </source>
</reference>
<evidence type="ECO:0000313" key="3">
    <source>
        <dbReference type="Proteomes" id="UP000199069"/>
    </source>
</evidence>
<sequence>MPISSLPHDVLEVIFEHLRNATDVEDSLRQGFLVASVCRDWRDYGYRIALRDLLLPSDGGKVLQYLLKNPQQTDFVSSISINAPKMNRQFWGERPTVEEASAAVIELLGHCPKLTYVHLKNISNSSAALAKLADGPSSSTVKVVDYRMSRAGSRTSMDQLAKMSSLETLRILLDTSDEYTARATASPSNVGTHLALSKLEILLSPGEGQAADICADVAASTDPLRLLDLTIFNLKTETELWPFASASNLRSLRLYGRIGDLFKDLLDFLPQLSSLRKLDLWNHRPFRLEPNKDSLIQSVLESFPPSLAEGTLMSIPFPLSEQKHLKRMPEADTPEGTRFFYFQCYTQEEVSSLVMAKIPYEGQVQWVMLTFPGDDTDTDATASSAGSTDDES</sequence>
<keyword evidence="3" id="KW-1185">Reference proteome</keyword>
<dbReference type="SUPFAM" id="SSF52047">
    <property type="entry name" value="RNI-like"/>
    <property type="match status" value="1"/>
</dbReference>
<proteinExistence type="predicted"/>
<evidence type="ECO:0000313" key="4">
    <source>
        <dbReference type="Proteomes" id="UP000239560"/>
    </source>
</evidence>
<dbReference type="OrthoDB" id="2520675at2759"/>
<evidence type="ECO:0000313" key="2">
    <source>
        <dbReference type="EMBL" id="PRQ74210.1"/>
    </source>
</evidence>
<protein>
    <submittedName>
        <fullName evidence="1 2">Cell wall surface anchored protein</fullName>
    </submittedName>
</protein>
<evidence type="ECO:0000313" key="1">
    <source>
        <dbReference type="EMBL" id="CTR07293.1"/>
    </source>
</evidence>
<dbReference type="EMBL" id="CWKI01000006">
    <property type="protein sequence ID" value="CTR07293.1"/>
    <property type="molecule type" value="Genomic_DNA"/>
</dbReference>
<dbReference type="AlphaFoldDB" id="A0A0K3CEF1"/>
<dbReference type="EMBL" id="LCTV02000006">
    <property type="protein sequence ID" value="PRQ74210.1"/>
    <property type="molecule type" value="Genomic_DNA"/>
</dbReference>
<dbReference type="Gene3D" id="1.20.1280.50">
    <property type="match status" value="1"/>
</dbReference>
<gene>
    <name evidence="1" type="primary">FGENESH: predicted gene_6.76</name>
    <name evidence="2" type="ORF">AAT19DRAFT_14563</name>
    <name evidence="1" type="ORF">BN2166_0031540</name>
</gene>
<reference evidence="2 4" key="2">
    <citation type="journal article" date="2018" name="Elife">
        <title>Functional genomics of lipid metabolism in the oleaginous yeast Rhodosporidium toruloides.</title>
        <authorList>
            <person name="Coradetti S.T."/>
            <person name="Pinel D."/>
            <person name="Geiselman G."/>
            <person name="Ito M."/>
            <person name="Mondo S."/>
            <person name="Reilly M.C."/>
            <person name="Cheng Y.F."/>
            <person name="Bauer S."/>
            <person name="Grigoriev I."/>
            <person name="Gladden J.M."/>
            <person name="Simmons B.A."/>
            <person name="Brem R."/>
            <person name="Arkin A.P."/>
            <person name="Skerker J.M."/>
        </authorList>
    </citation>
    <scope>NUCLEOTIDE SEQUENCE [LARGE SCALE GENOMIC DNA]</scope>
    <source>
        <strain evidence="2 4">NBRC 0880</strain>
    </source>
</reference>
<dbReference type="Gene3D" id="3.80.10.10">
    <property type="entry name" value="Ribonuclease Inhibitor"/>
    <property type="match status" value="1"/>
</dbReference>
<organism evidence="1 3">
    <name type="scientific">Rhodotorula toruloides</name>
    <name type="common">Yeast</name>
    <name type="synonym">Rhodosporidium toruloides</name>
    <dbReference type="NCBI Taxonomy" id="5286"/>
    <lineage>
        <taxon>Eukaryota</taxon>
        <taxon>Fungi</taxon>
        <taxon>Dikarya</taxon>
        <taxon>Basidiomycota</taxon>
        <taxon>Pucciniomycotina</taxon>
        <taxon>Microbotryomycetes</taxon>
        <taxon>Sporidiobolales</taxon>
        <taxon>Sporidiobolaceae</taxon>
        <taxon>Rhodotorula</taxon>
    </lineage>
</organism>
<accession>A0A0K3CEF1</accession>
<dbReference type="Proteomes" id="UP000199069">
    <property type="component" value="Unassembled WGS sequence"/>
</dbReference>
<name>A0A0K3CEF1_RHOTO</name>
<dbReference type="InterPro" id="IPR032675">
    <property type="entry name" value="LRR_dom_sf"/>
</dbReference>